<feature type="domain" description="HTH cro/C1-type" evidence="2">
    <location>
        <begin position="29"/>
        <end position="83"/>
    </location>
</feature>
<name>A0A0H3K825_SYNP6</name>
<dbReference type="Gene3D" id="2.60.120.10">
    <property type="entry name" value="Jelly Rolls"/>
    <property type="match status" value="1"/>
</dbReference>
<proteinExistence type="predicted"/>
<dbReference type="SMR" id="A0A0H3K825"/>
<dbReference type="PANTHER" id="PTHR46797:SF1">
    <property type="entry name" value="METHYLPHOSPHONATE SYNTHASE"/>
    <property type="match status" value="1"/>
</dbReference>
<evidence type="ECO:0000256" key="1">
    <source>
        <dbReference type="ARBA" id="ARBA00023125"/>
    </source>
</evidence>
<dbReference type="Proteomes" id="UP000001175">
    <property type="component" value="Chromosome"/>
</dbReference>
<dbReference type="GO" id="GO:0003677">
    <property type="term" value="F:DNA binding"/>
    <property type="evidence" value="ECO:0007669"/>
    <property type="project" value="UniProtKB-KW"/>
</dbReference>
<protein>
    <submittedName>
        <fullName evidence="3">Transcription regulator</fullName>
    </submittedName>
</protein>
<dbReference type="InterPro" id="IPR050807">
    <property type="entry name" value="TransReg_Diox_bact_type"/>
</dbReference>
<dbReference type="RefSeq" id="WP_011244366.1">
    <property type="nucleotide sequence ID" value="NC_006576.1"/>
</dbReference>
<dbReference type="CDD" id="cd02209">
    <property type="entry name" value="cupin_XRE_C"/>
    <property type="match status" value="1"/>
</dbReference>
<accession>A0A0H3K825</accession>
<dbReference type="PROSITE" id="PS50943">
    <property type="entry name" value="HTH_CROC1"/>
    <property type="match status" value="1"/>
</dbReference>
<dbReference type="EMBL" id="AP008231">
    <property type="protein sequence ID" value="BAD80246.1"/>
    <property type="molecule type" value="Genomic_DNA"/>
</dbReference>
<reference evidence="3 4" key="1">
    <citation type="journal article" date="2007" name="Photosyn. Res.">
        <title>Complete nucleotide sequence of the freshwater unicellular cyanobacterium Synechococcus elongatus PCC 6301 chromosome: gene content and organization.</title>
        <authorList>
            <person name="Sugita C."/>
            <person name="Ogata K."/>
            <person name="Shikata M."/>
            <person name="Jikuya H."/>
            <person name="Takano J."/>
            <person name="Furumichi M."/>
            <person name="Kanehisa M."/>
            <person name="Omata T."/>
            <person name="Sugiura M."/>
            <person name="Sugita M."/>
        </authorList>
    </citation>
    <scope>NUCLEOTIDE SEQUENCE [LARGE SCALE GENOMIC DNA]</scope>
    <source>
        <strain evidence="4">ATCC 27144 / PCC 6301 / SAUG 1402/1</strain>
    </source>
</reference>
<dbReference type="InterPro" id="IPR001387">
    <property type="entry name" value="Cro/C1-type_HTH"/>
</dbReference>
<sequence>MESADAEFQNSSASAEASNALCRYLGNTIRELRQRHDLTIAEVSQKAGISRGMLSKIENAQTSASLETLERLVSVLGVSLSALFKGYEASSEQVFLVPEGTAKEVVRRGTRNGHTYQLLASDPTAQFCFESFLITLHERSEPFAAFEHPGFESIYVLEGKMQYRHGSQSYLLKAGDALTFQSDIPHGPELLIDLPIRFLATVFNSKGPIPDFIASPSVEISEVESSEDVE</sequence>
<dbReference type="GO" id="GO:0003700">
    <property type="term" value="F:DNA-binding transcription factor activity"/>
    <property type="evidence" value="ECO:0007669"/>
    <property type="project" value="TreeGrafter"/>
</dbReference>
<dbReference type="Pfam" id="PF07883">
    <property type="entry name" value="Cupin_2"/>
    <property type="match status" value="1"/>
</dbReference>
<dbReference type="PANTHER" id="PTHR46797">
    <property type="entry name" value="HTH-TYPE TRANSCRIPTIONAL REGULATOR"/>
    <property type="match status" value="1"/>
</dbReference>
<dbReference type="Gene3D" id="1.10.260.40">
    <property type="entry name" value="lambda repressor-like DNA-binding domains"/>
    <property type="match status" value="1"/>
</dbReference>
<dbReference type="AlphaFoldDB" id="A0A0H3K825"/>
<dbReference type="SUPFAM" id="SSF47413">
    <property type="entry name" value="lambda repressor-like DNA-binding domains"/>
    <property type="match status" value="1"/>
</dbReference>
<gene>
    <name evidence="3" type="ordered locus">syc2056_d</name>
</gene>
<dbReference type="InterPro" id="IPR010982">
    <property type="entry name" value="Lambda_DNA-bd_dom_sf"/>
</dbReference>
<organism evidence="3 4">
    <name type="scientific">Synechococcus sp. (strain ATCC 27144 / PCC 6301 / SAUG 1402/1)</name>
    <name type="common">Anacystis nidulans</name>
    <dbReference type="NCBI Taxonomy" id="269084"/>
    <lineage>
        <taxon>Bacteria</taxon>
        <taxon>Bacillati</taxon>
        <taxon>Cyanobacteriota</taxon>
        <taxon>Cyanophyceae</taxon>
        <taxon>Synechococcales</taxon>
        <taxon>Synechococcaceae</taxon>
        <taxon>Synechococcus</taxon>
    </lineage>
</organism>
<evidence type="ECO:0000313" key="4">
    <source>
        <dbReference type="Proteomes" id="UP000001175"/>
    </source>
</evidence>
<dbReference type="InterPro" id="IPR011051">
    <property type="entry name" value="RmlC_Cupin_sf"/>
</dbReference>
<evidence type="ECO:0000313" key="3">
    <source>
        <dbReference type="EMBL" id="BAD80246.1"/>
    </source>
</evidence>
<dbReference type="Pfam" id="PF01381">
    <property type="entry name" value="HTH_3"/>
    <property type="match status" value="1"/>
</dbReference>
<dbReference type="KEGG" id="syc:syc2056_d"/>
<keyword evidence="1" id="KW-0238">DNA-binding</keyword>
<dbReference type="GO" id="GO:0005829">
    <property type="term" value="C:cytosol"/>
    <property type="evidence" value="ECO:0007669"/>
    <property type="project" value="TreeGrafter"/>
</dbReference>
<dbReference type="SMART" id="SM00530">
    <property type="entry name" value="HTH_XRE"/>
    <property type="match status" value="1"/>
</dbReference>
<dbReference type="InterPro" id="IPR014710">
    <property type="entry name" value="RmlC-like_jellyroll"/>
</dbReference>
<dbReference type="SUPFAM" id="SSF51182">
    <property type="entry name" value="RmlC-like cupins"/>
    <property type="match status" value="1"/>
</dbReference>
<dbReference type="CDD" id="cd00093">
    <property type="entry name" value="HTH_XRE"/>
    <property type="match status" value="1"/>
</dbReference>
<dbReference type="GeneID" id="72430913"/>
<dbReference type="InterPro" id="IPR013096">
    <property type="entry name" value="Cupin_2"/>
</dbReference>
<evidence type="ECO:0000259" key="2">
    <source>
        <dbReference type="PROSITE" id="PS50943"/>
    </source>
</evidence>
<dbReference type="eggNOG" id="COG1396">
    <property type="taxonomic scope" value="Bacteria"/>
</dbReference>